<protein>
    <recommendedName>
        <fullName evidence="1">DNA2/NAM7 helicase helicase domain-containing protein</fullName>
    </recommendedName>
</protein>
<dbReference type="Gene3D" id="3.40.50.300">
    <property type="entry name" value="P-loop containing nucleotide triphosphate hydrolases"/>
    <property type="match status" value="1"/>
</dbReference>
<dbReference type="PANTHER" id="PTHR43788:SF8">
    <property type="entry name" value="DNA-BINDING PROTEIN SMUBP-2"/>
    <property type="match status" value="1"/>
</dbReference>
<dbReference type="InterPro" id="IPR041677">
    <property type="entry name" value="DNA2/NAM7_AAA_11"/>
</dbReference>
<keyword evidence="3" id="KW-1185">Reference proteome</keyword>
<dbReference type="PANTHER" id="PTHR43788">
    <property type="entry name" value="DNA2/NAM7 HELICASE FAMILY MEMBER"/>
    <property type="match status" value="1"/>
</dbReference>
<evidence type="ECO:0000313" key="2">
    <source>
        <dbReference type="EMBL" id="KAK4506271.1"/>
    </source>
</evidence>
<dbReference type="InterPro" id="IPR050534">
    <property type="entry name" value="Coronavir_polyprotein_1ab"/>
</dbReference>
<dbReference type="Pfam" id="PF13086">
    <property type="entry name" value="AAA_11"/>
    <property type="match status" value="1"/>
</dbReference>
<sequence>MGQLQNQFSHLQVDQKSLQWVKEKAKLEPADQLEHYSRLRLVVKKGERALHVLGQRGGDFTFGSAQAQARHVLIHAQEVQMIDRCDAWAKICLPGRSLGGTPDPRDDWSFARFEEYDRVTLKPFNDFILNQKELDRPPWLRKGDPDGTAQCRPVYTNTKKGLAHFESVSSYARHFKPAVLYDRDDRGRQRGVFSNTDIVYAAAFRRIHPDFDKISVRISSPKLPAGVTRIVPTAESEVYVLLCGVSNADEKDTFFVATVCEVTEEGFHFTANGYTPDAFEEKDLQLEDDVERDVHVLWSEEDPTSMRRLETLERVDWENSLLRQRKIIGVHQGRTRGLLSMEDVVVDNETSLYSPAMDAEFELPSDDHKVRDAVARLKTTRLNTEQGMFFNKAMEGVLGNILLLEGFPESGKTFVVAAFICALMKLGKSVIVASQSNKGVEAVVDTVVELRQHCEGEEEELARHLRSELPDPMGRFEGKDYWMSARISRFCRENENSQEFGGLVAEWYDHLKAREERHQPTSERSWSQMKNAMRLQIFKNSLLVAGTSFVLTTLKTTMSPAQVVIIDEAGMATEADVLMVLSGQMGAIELMVLAGDKQPLGPVVPSDTTHQNPLGGLLAISPLQRFIDNWPQLEVVSLVQNYRGPFDTFQMASHLFYDDRMVAGGDPRRFDTPLARRISAFLQSADLRRAVTRNTVQDLANRQFFFNVDSKS</sequence>
<name>A0ABR0EYV2_ZASCE</name>
<proteinExistence type="predicted"/>
<reference evidence="2 3" key="1">
    <citation type="journal article" date="2023" name="G3 (Bethesda)">
        <title>A chromosome-level genome assembly of Zasmidium syzygii isolated from banana leaves.</title>
        <authorList>
            <person name="van Westerhoven A.C."/>
            <person name="Mehrabi R."/>
            <person name="Talebi R."/>
            <person name="Steentjes M.B.F."/>
            <person name="Corcolon B."/>
            <person name="Chong P.A."/>
            <person name="Kema G.H.J."/>
            <person name="Seidl M.F."/>
        </authorList>
    </citation>
    <scope>NUCLEOTIDE SEQUENCE [LARGE SCALE GENOMIC DNA]</scope>
    <source>
        <strain evidence="2 3">P124</strain>
    </source>
</reference>
<dbReference type="SUPFAM" id="SSF52540">
    <property type="entry name" value="P-loop containing nucleoside triphosphate hydrolases"/>
    <property type="match status" value="1"/>
</dbReference>
<dbReference type="InterPro" id="IPR027417">
    <property type="entry name" value="P-loop_NTPase"/>
</dbReference>
<evidence type="ECO:0000259" key="1">
    <source>
        <dbReference type="Pfam" id="PF13086"/>
    </source>
</evidence>
<dbReference type="EMBL" id="JAXOVC010000001">
    <property type="protein sequence ID" value="KAK4506271.1"/>
    <property type="molecule type" value="Genomic_DNA"/>
</dbReference>
<organism evidence="2 3">
    <name type="scientific">Zasmidium cellare</name>
    <name type="common">Wine cellar mold</name>
    <name type="synonym">Racodium cellare</name>
    <dbReference type="NCBI Taxonomy" id="395010"/>
    <lineage>
        <taxon>Eukaryota</taxon>
        <taxon>Fungi</taxon>
        <taxon>Dikarya</taxon>
        <taxon>Ascomycota</taxon>
        <taxon>Pezizomycotina</taxon>
        <taxon>Dothideomycetes</taxon>
        <taxon>Dothideomycetidae</taxon>
        <taxon>Mycosphaerellales</taxon>
        <taxon>Mycosphaerellaceae</taxon>
        <taxon>Zasmidium</taxon>
    </lineage>
</organism>
<accession>A0ABR0EYV2</accession>
<evidence type="ECO:0000313" key="3">
    <source>
        <dbReference type="Proteomes" id="UP001305779"/>
    </source>
</evidence>
<gene>
    <name evidence="2" type="ORF">PRZ48_000001</name>
</gene>
<dbReference type="Proteomes" id="UP001305779">
    <property type="component" value="Unassembled WGS sequence"/>
</dbReference>
<comment type="caution">
    <text evidence="2">The sequence shown here is derived from an EMBL/GenBank/DDBJ whole genome shotgun (WGS) entry which is preliminary data.</text>
</comment>
<feature type="domain" description="DNA2/NAM7 helicase helicase" evidence="1">
    <location>
        <begin position="383"/>
        <end position="606"/>
    </location>
</feature>